<accession>A0A5B7GB87</accession>
<dbReference type="AlphaFoldDB" id="A0A5B7GB87"/>
<name>A0A5B7GB87_PORTR</name>
<sequence length="76" mass="8689">MGRTKSREGQGTDLAFDQQGKASALTFNLCQESPREYWYDCNPDLSSTNDNKTTVRATRMEGRSCDRALHSRKNRE</sequence>
<protein>
    <submittedName>
        <fullName evidence="1">Uncharacterized protein</fullName>
    </submittedName>
</protein>
<evidence type="ECO:0000313" key="1">
    <source>
        <dbReference type="EMBL" id="MPC54595.1"/>
    </source>
</evidence>
<evidence type="ECO:0000313" key="2">
    <source>
        <dbReference type="Proteomes" id="UP000324222"/>
    </source>
</evidence>
<dbReference type="Proteomes" id="UP000324222">
    <property type="component" value="Unassembled WGS sequence"/>
</dbReference>
<organism evidence="1 2">
    <name type="scientific">Portunus trituberculatus</name>
    <name type="common">Swimming crab</name>
    <name type="synonym">Neptunus trituberculatus</name>
    <dbReference type="NCBI Taxonomy" id="210409"/>
    <lineage>
        <taxon>Eukaryota</taxon>
        <taxon>Metazoa</taxon>
        <taxon>Ecdysozoa</taxon>
        <taxon>Arthropoda</taxon>
        <taxon>Crustacea</taxon>
        <taxon>Multicrustacea</taxon>
        <taxon>Malacostraca</taxon>
        <taxon>Eumalacostraca</taxon>
        <taxon>Eucarida</taxon>
        <taxon>Decapoda</taxon>
        <taxon>Pleocyemata</taxon>
        <taxon>Brachyura</taxon>
        <taxon>Eubrachyura</taxon>
        <taxon>Portunoidea</taxon>
        <taxon>Portunidae</taxon>
        <taxon>Portuninae</taxon>
        <taxon>Portunus</taxon>
    </lineage>
</organism>
<gene>
    <name evidence="1" type="ORF">E2C01_048518</name>
</gene>
<reference evidence="1 2" key="1">
    <citation type="submission" date="2019-05" db="EMBL/GenBank/DDBJ databases">
        <title>Another draft genome of Portunus trituberculatus and its Hox gene families provides insights of decapod evolution.</title>
        <authorList>
            <person name="Jeong J.-H."/>
            <person name="Song I."/>
            <person name="Kim S."/>
            <person name="Choi T."/>
            <person name="Kim D."/>
            <person name="Ryu S."/>
            <person name="Kim W."/>
        </authorList>
    </citation>
    <scope>NUCLEOTIDE SEQUENCE [LARGE SCALE GENOMIC DNA]</scope>
    <source>
        <tissue evidence="1">Muscle</tissue>
    </source>
</reference>
<dbReference type="EMBL" id="VSRR010012483">
    <property type="protein sequence ID" value="MPC54595.1"/>
    <property type="molecule type" value="Genomic_DNA"/>
</dbReference>
<keyword evidence="2" id="KW-1185">Reference proteome</keyword>
<proteinExistence type="predicted"/>
<comment type="caution">
    <text evidence="1">The sequence shown here is derived from an EMBL/GenBank/DDBJ whole genome shotgun (WGS) entry which is preliminary data.</text>
</comment>